<evidence type="ECO:0000256" key="1">
    <source>
        <dbReference type="ARBA" id="ARBA00001974"/>
    </source>
</evidence>
<dbReference type="Pfam" id="PF02770">
    <property type="entry name" value="Acyl-CoA_dh_M"/>
    <property type="match status" value="1"/>
</dbReference>
<evidence type="ECO:0000313" key="16">
    <source>
        <dbReference type="RefSeq" id="XP_001360554.3"/>
    </source>
</evidence>
<dbReference type="AlphaFoldDB" id="A0A6I8UTJ8"/>
<dbReference type="InterPro" id="IPR046373">
    <property type="entry name" value="Acyl-CoA_Oxase/DH_mid-dom_sf"/>
</dbReference>
<dbReference type="GO" id="GO:0006631">
    <property type="term" value="P:fatty acid metabolic process"/>
    <property type="evidence" value="ECO:0007669"/>
    <property type="project" value="UniProtKB-ARBA"/>
</dbReference>
<feature type="compositionally biased region" description="Low complexity" evidence="10">
    <location>
        <begin position="41"/>
        <end position="51"/>
    </location>
</feature>
<evidence type="ECO:0000313" key="15">
    <source>
        <dbReference type="Proteomes" id="UP000001819"/>
    </source>
</evidence>
<keyword evidence="8" id="KW-0496">Mitochondrion</keyword>
<dbReference type="SUPFAM" id="SSF56645">
    <property type="entry name" value="Acyl-CoA dehydrogenase NM domain-like"/>
    <property type="match status" value="1"/>
</dbReference>
<evidence type="ECO:0000256" key="3">
    <source>
        <dbReference type="ARBA" id="ARBA00009347"/>
    </source>
</evidence>
<evidence type="ECO:0000256" key="7">
    <source>
        <dbReference type="ARBA" id="ARBA00023002"/>
    </source>
</evidence>
<dbReference type="Proteomes" id="UP000001819">
    <property type="component" value="Chromosome 3"/>
</dbReference>
<keyword evidence="7 9" id="KW-0560">Oxidoreductase</keyword>
<keyword evidence="6" id="KW-0809">Transit peptide</keyword>
<dbReference type="GO" id="GO:0003995">
    <property type="term" value="F:acyl-CoA dehydrogenase activity"/>
    <property type="evidence" value="ECO:0007669"/>
    <property type="project" value="TreeGrafter"/>
</dbReference>
<dbReference type="Gene3D" id="1.10.540.10">
    <property type="entry name" value="Acyl-CoA dehydrogenase/oxidase, N-terminal domain"/>
    <property type="match status" value="1"/>
</dbReference>
<feature type="domain" description="Acyl-CoA dehydrogenase/oxidase N-terminal" evidence="13">
    <location>
        <begin position="123"/>
        <end position="201"/>
    </location>
</feature>
<evidence type="ECO:0000256" key="2">
    <source>
        <dbReference type="ARBA" id="ARBA00004173"/>
    </source>
</evidence>
<protein>
    <submittedName>
        <fullName evidence="16">Complex I assembly factor ACAD9, mitochondrial</fullName>
    </submittedName>
</protein>
<evidence type="ECO:0000256" key="9">
    <source>
        <dbReference type="RuleBase" id="RU362125"/>
    </source>
</evidence>
<gene>
    <name evidence="16" type="primary">Egm</name>
</gene>
<dbReference type="Gene3D" id="1.20.140.10">
    <property type="entry name" value="Butyryl-CoA Dehydrogenase, subunit A, domain 3"/>
    <property type="match status" value="2"/>
</dbReference>
<comment type="subcellular location">
    <subcellularLocation>
        <location evidence="2">Mitochondrion</location>
    </subcellularLocation>
</comment>
<dbReference type="KEGG" id="dpo:4803910"/>
<dbReference type="InterPro" id="IPR049448">
    <property type="entry name" value="ACAD9/ACADV-like_C"/>
</dbReference>
<keyword evidence="4 9" id="KW-0285">Flavoprotein</keyword>
<feature type="domain" description="Acyl-CoA oxidase/dehydrogenase middle" evidence="12">
    <location>
        <begin position="227"/>
        <end position="307"/>
    </location>
</feature>
<evidence type="ECO:0000256" key="6">
    <source>
        <dbReference type="ARBA" id="ARBA00022946"/>
    </source>
</evidence>
<dbReference type="InterPro" id="IPR037069">
    <property type="entry name" value="AcylCoA_DH/ox_N_sf"/>
</dbReference>
<keyword evidence="5 9" id="KW-0274">FAD</keyword>
<dbReference type="InterPro" id="IPR006091">
    <property type="entry name" value="Acyl-CoA_Oxase/DH_mid-dom"/>
</dbReference>
<evidence type="ECO:0000256" key="8">
    <source>
        <dbReference type="ARBA" id="ARBA00023128"/>
    </source>
</evidence>
<accession>A0A6I8UTJ8</accession>
<dbReference type="PANTHER" id="PTHR43884">
    <property type="entry name" value="ACYL-COA DEHYDROGENASE"/>
    <property type="match status" value="1"/>
</dbReference>
<dbReference type="GO" id="GO:0050660">
    <property type="term" value="F:flavin adenine dinucleotide binding"/>
    <property type="evidence" value="ECO:0007669"/>
    <property type="project" value="InterPro"/>
</dbReference>
<dbReference type="RefSeq" id="XP_001360554.3">
    <property type="nucleotide sequence ID" value="XM_001360517.4"/>
</dbReference>
<evidence type="ECO:0000256" key="10">
    <source>
        <dbReference type="SAM" id="MobiDB-lite"/>
    </source>
</evidence>
<proteinExistence type="inferred from homology"/>
<evidence type="ECO:0000259" key="11">
    <source>
        <dbReference type="Pfam" id="PF00441"/>
    </source>
</evidence>
<dbReference type="Pfam" id="PF00441">
    <property type="entry name" value="Acyl-CoA_dh_1"/>
    <property type="match status" value="1"/>
</dbReference>
<feature type="compositionally biased region" description="Low complexity" evidence="10">
    <location>
        <begin position="59"/>
        <end position="69"/>
    </location>
</feature>
<dbReference type="InParanoid" id="A0A6I8UTJ8"/>
<name>A0A6I8UTJ8_DROPS</name>
<reference evidence="15" key="1">
    <citation type="submission" date="2024-06" db="UniProtKB">
        <authorList>
            <consortium name="RefSeq"/>
        </authorList>
    </citation>
    <scope>NUCLEOTIDE SEQUENCE [LARGE SCALE GENOMIC DNA]</scope>
    <source>
        <strain evidence="15">MV2-25</strain>
    </source>
</reference>
<comment type="cofactor">
    <cofactor evidence="1 9">
        <name>FAD</name>
        <dbReference type="ChEBI" id="CHEBI:57692"/>
    </cofactor>
</comment>
<dbReference type="InterPro" id="IPR009075">
    <property type="entry name" value="AcylCo_DH/oxidase_C"/>
</dbReference>
<evidence type="ECO:0000256" key="4">
    <source>
        <dbReference type="ARBA" id="ARBA00022630"/>
    </source>
</evidence>
<dbReference type="CDD" id="cd00567">
    <property type="entry name" value="ACAD"/>
    <property type="match status" value="1"/>
</dbReference>
<dbReference type="SUPFAM" id="SSF47203">
    <property type="entry name" value="Acyl-CoA dehydrogenase C-terminal domain-like"/>
    <property type="match status" value="2"/>
</dbReference>
<evidence type="ECO:0000259" key="12">
    <source>
        <dbReference type="Pfam" id="PF02770"/>
    </source>
</evidence>
<dbReference type="FunCoup" id="A0A6I8UTJ8">
    <property type="interactions" value="147"/>
</dbReference>
<dbReference type="GO" id="GO:0005739">
    <property type="term" value="C:mitochondrion"/>
    <property type="evidence" value="ECO:0007669"/>
    <property type="project" value="UniProtKB-SubCell"/>
</dbReference>
<comment type="similarity">
    <text evidence="3 9">Belongs to the acyl-CoA dehydrogenase family.</text>
</comment>
<sequence length="648" mass="71222">MIRSQLFSGATRLLRYDRTRTLLIRGKGSKATTHSLDAQRQDGGQAAAAGGSEKPGGVQEAADQQKQQQLPARAPLVKNFFIGAVDKELLAYPEVIAREDMSQLQNALLPLKNYFSECKEQEPEQTSGDNLKQLGLYGLNVPTDYDGRGYGWSASLMASEPDSAETSIGLGLQAHRVVVDLLREVGTQQQQQRYLPALGSGQLIATEAIYEYAPPEDDYFFTQATLTPGSNSWLLNGEKAYVVCAPGERQLFLVLAQTQQPNVPGSLGRGTTIFLVDSQQPGVRLGEQHPTIGCRGTQMRRVHFDNVQISEDQVVGLPHDGNRHSEKLVRASRLRSSLVGLSLAKRLLNELTQFSVDTTQCGVHIKDLEMTRVHLSRAMCSVYAMESMLYLTAGLLDEFQGQDVTLESAITKYYTLKQLYAIASDNLGIVGPKSLHSGQPTELGLRDAAQLYTQGESIDTLSMFIALTGLQYAGQAMNSGVRKSRNPLFHPGHIFGKFLETTSVENPKTKMQLSEHVHPSLDAAAQCIEQSVARLQMAVELMFTRHGNAVVERQSEMQRLAEISTTIYAMWASVARASRSYCIGLPLADHELLTATAVCSQGRDVVKTLCTEIFGGNFVNNDNNLVRLSNQLTKSKGYFAVHPLTFNF</sequence>
<dbReference type="PANTHER" id="PTHR43884:SF9">
    <property type="entry name" value="COMPLEX I ASSEMBLY FACTOR ACAD9, MITOCHONDRIAL"/>
    <property type="match status" value="1"/>
</dbReference>
<evidence type="ECO:0000259" key="13">
    <source>
        <dbReference type="Pfam" id="PF02771"/>
    </source>
</evidence>
<reference evidence="16" key="2">
    <citation type="submission" date="2025-08" db="UniProtKB">
        <authorList>
            <consortium name="RefSeq"/>
        </authorList>
    </citation>
    <scope>IDENTIFICATION</scope>
    <source>
        <strain evidence="16">MV-25-SWS-2005</strain>
        <tissue evidence="16">Whole body</tissue>
    </source>
</reference>
<organism evidence="15 16">
    <name type="scientific">Drosophila pseudoobscura pseudoobscura</name>
    <name type="common">Fruit fly</name>
    <dbReference type="NCBI Taxonomy" id="46245"/>
    <lineage>
        <taxon>Eukaryota</taxon>
        <taxon>Metazoa</taxon>
        <taxon>Ecdysozoa</taxon>
        <taxon>Arthropoda</taxon>
        <taxon>Hexapoda</taxon>
        <taxon>Insecta</taxon>
        <taxon>Pterygota</taxon>
        <taxon>Neoptera</taxon>
        <taxon>Endopterygota</taxon>
        <taxon>Diptera</taxon>
        <taxon>Brachycera</taxon>
        <taxon>Muscomorpha</taxon>
        <taxon>Ephydroidea</taxon>
        <taxon>Drosophilidae</taxon>
        <taxon>Drosophila</taxon>
        <taxon>Sophophora</taxon>
    </lineage>
</organism>
<dbReference type="Pfam" id="PF02771">
    <property type="entry name" value="Acyl-CoA_dh_N"/>
    <property type="match status" value="1"/>
</dbReference>
<evidence type="ECO:0000256" key="5">
    <source>
        <dbReference type="ARBA" id="ARBA00022827"/>
    </source>
</evidence>
<dbReference type="InterPro" id="IPR009100">
    <property type="entry name" value="AcylCoA_DH/oxidase_NM_dom_sf"/>
</dbReference>
<evidence type="ECO:0000259" key="14">
    <source>
        <dbReference type="Pfam" id="PF21343"/>
    </source>
</evidence>
<feature type="domain" description="ACAD9/ACADV-like C-terminal" evidence="14">
    <location>
        <begin position="519"/>
        <end position="638"/>
    </location>
</feature>
<keyword evidence="15" id="KW-1185">Reference proteome</keyword>
<dbReference type="Gene3D" id="2.40.110.10">
    <property type="entry name" value="Butyryl-CoA Dehydrogenase, subunit A, domain 2"/>
    <property type="match status" value="1"/>
</dbReference>
<dbReference type="Pfam" id="PF21343">
    <property type="entry name" value="ACAD9-ACADV_C"/>
    <property type="match status" value="1"/>
</dbReference>
<dbReference type="InterPro" id="IPR013786">
    <property type="entry name" value="AcylCoA_DH/ox_N"/>
</dbReference>
<dbReference type="InterPro" id="IPR036250">
    <property type="entry name" value="AcylCo_DH-like_C"/>
</dbReference>
<feature type="domain" description="Acyl-CoA dehydrogenase/oxidase C-terminal" evidence="11">
    <location>
        <begin position="327"/>
        <end position="448"/>
    </location>
</feature>
<feature type="region of interest" description="Disordered" evidence="10">
    <location>
        <begin position="28"/>
        <end position="69"/>
    </location>
</feature>